<sequence length="50" mass="5486">MRKEKVLFLAIGDEGHGFCAAFAGKQLVLAIDSFAIPGSQEVVFKLAYWI</sequence>
<organism evidence="1 2">
    <name type="scientific">Massilia aerilata</name>
    <dbReference type="NCBI Taxonomy" id="453817"/>
    <lineage>
        <taxon>Bacteria</taxon>
        <taxon>Pseudomonadati</taxon>
        <taxon>Pseudomonadota</taxon>
        <taxon>Betaproteobacteria</taxon>
        <taxon>Burkholderiales</taxon>
        <taxon>Oxalobacteraceae</taxon>
        <taxon>Telluria group</taxon>
        <taxon>Massilia</taxon>
    </lineage>
</organism>
<gene>
    <name evidence="1" type="ORF">ACFPO9_23710</name>
</gene>
<name>A0ABW0S3B0_9BURK</name>
<dbReference type="EMBL" id="JBHSMZ010000024">
    <property type="protein sequence ID" value="MFC5551534.1"/>
    <property type="molecule type" value="Genomic_DNA"/>
</dbReference>
<accession>A0ABW0S3B0</accession>
<comment type="caution">
    <text evidence="1">The sequence shown here is derived from an EMBL/GenBank/DDBJ whole genome shotgun (WGS) entry which is preliminary data.</text>
</comment>
<proteinExistence type="predicted"/>
<dbReference type="Proteomes" id="UP001596086">
    <property type="component" value="Unassembled WGS sequence"/>
</dbReference>
<reference evidence="2" key="1">
    <citation type="journal article" date="2019" name="Int. J. Syst. Evol. Microbiol.">
        <title>The Global Catalogue of Microorganisms (GCM) 10K type strain sequencing project: providing services to taxonomists for standard genome sequencing and annotation.</title>
        <authorList>
            <consortium name="The Broad Institute Genomics Platform"/>
            <consortium name="The Broad Institute Genome Sequencing Center for Infectious Disease"/>
            <person name="Wu L."/>
            <person name="Ma J."/>
        </authorList>
    </citation>
    <scope>NUCLEOTIDE SEQUENCE [LARGE SCALE GENOMIC DNA]</scope>
    <source>
        <strain evidence="2">CGMCC 4.5798</strain>
    </source>
</reference>
<evidence type="ECO:0000313" key="1">
    <source>
        <dbReference type="EMBL" id="MFC5551534.1"/>
    </source>
</evidence>
<dbReference type="RefSeq" id="WP_379775762.1">
    <property type="nucleotide sequence ID" value="NZ_JBHSMZ010000024.1"/>
</dbReference>
<evidence type="ECO:0000313" key="2">
    <source>
        <dbReference type="Proteomes" id="UP001596086"/>
    </source>
</evidence>
<protein>
    <submittedName>
        <fullName evidence="1">Uncharacterized protein</fullName>
    </submittedName>
</protein>
<keyword evidence="2" id="KW-1185">Reference proteome</keyword>